<protein>
    <submittedName>
        <fullName evidence="2">S-layer homology domain-containing protein</fullName>
    </submittedName>
</protein>
<dbReference type="STRING" id="1123281.SAMN02745180_00889"/>
<accession>A0A1M5VG97</accession>
<name>A0A1M5VG97_9FIRM</name>
<dbReference type="OrthoDB" id="1703838at2"/>
<reference evidence="2 3" key="1">
    <citation type="submission" date="2016-11" db="EMBL/GenBank/DDBJ databases">
        <authorList>
            <person name="Jaros S."/>
            <person name="Januszkiewicz K."/>
            <person name="Wedrychowicz H."/>
        </authorList>
    </citation>
    <scope>NUCLEOTIDE SEQUENCE [LARGE SCALE GENOMIC DNA]</scope>
    <source>
        <strain evidence="2 3">DSM 13106</strain>
    </source>
</reference>
<dbReference type="Proteomes" id="UP000184389">
    <property type="component" value="Unassembled WGS sequence"/>
</dbReference>
<sequence>MKKKICITIILSLIFIQSISPFVYGMGPSTSHPIYEGVKNGDSHFKNVSFSDIKKHWAREAIYEVAALKYMEGSGGKFYPDRYLSNEEILSIMVDILGMEEDEEISNPKSKATREDAAYYLGKALNLTPAGSDEIIKVYNFKDAHRIDKEKLPLIEAVLKKGYMSGANSNSFLPKGYINRAQMAQILFNASDDLAKKRNMLAKEGQIIEKNEVVENGKKVIYFNMENIDGTRNYLKYDKKSKNIFIVQKNKAIYYPDVLQKGDFLKYYIDKNGQVLYGRFTPKKDFNLTGTIEAINYEENTIRVLDYYEKKHTIKINPNTIIEIEGKTSNIAELYYGQEVSVKLKGNDAVRLIAYDEEDPERDGYIIPGTRFKVGDVLFITGNEIEIKSSSEREKYKINSSTGITKNGTRCELFQIKPGDKVMLTFDDIYTSEVSNIKVEDEERHIEGILKGKIELVDERNKELILKEPYIYIEGKWNPYGSHNIRLKAENDKLYEDGEKISLKKIKNRKNEEVYIAFDKSYGNMNISKLLIKSGSSVAHKDKIKDIEYGTGKFVVDNNTMYFHPGTIVVKDNRLVDSLNIDKNQDVFVYSDYTRGQRHASIVSIEGTGILDDRIDGTKLIVYRGKIEDIYDYGIKIGRMNYRLDHLKLTDNKWVEMSGSEKFILTEDTLIYDSELQKIIPSNSFVSSRYINYKDIKDSTLRERVKNDFYKGKTAYFVVRETKDEKEVLALNMTPQLNEYSQNVKTHYSTIGEIKDINVDNGTIGITKVKNYNTLNDRWENGSDETIDLNRSVVLLNDKPMTNDEIYKLRTKCKVYIVKNKDSSKDMGYVLLVED</sequence>
<dbReference type="RefSeq" id="WP_072743514.1">
    <property type="nucleotide sequence ID" value="NZ_FQXR01000004.1"/>
</dbReference>
<keyword evidence="3" id="KW-1185">Reference proteome</keyword>
<dbReference type="PROSITE" id="PS51272">
    <property type="entry name" value="SLH"/>
    <property type="match status" value="2"/>
</dbReference>
<dbReference type="EMBL" id="FQXR01000004">
    <property type="protein sequence ID" value="SHH74246.1"/>
    <property type="molecule type" value="Genomic_DNA"/>
</dbReference>
<dbReference type="AlphaFoldDB" id="A0A1M5VG97"/>
<proteinExistence type="predicted"/>
<evidence type="ECO:0000313" key="2">
    <source>
        <dbReference type="EMBL" id="SHH74246.1"/>
    </source>
</evidence>
<evidence type="ECO:0000313" key="3">
    <source>
        <dbReference type="Proteomes" id="UP000184389"/>
    </source>
</evidence>
<feature type="domain" description="SLH" evidence="1">
    <location>
        <begin position="45"/>
        <end position="107"/>
    </location>
</feature>
<gene>
    <name evidence="2" type="ORF">SAMN02745180_00889</name>
</gene>
<feature type="domain" description="SLH" evidence="1">
    <location>
        <begin position="138"/>
        <end position="201"/>
    </location>
</feature>
<organism evidence="2 3">
    <name type="scientific">Sporanaerobacter acetigenes DSM 13106</name>
    <dbReference type="NCBI Taxonomy" id="1123281"/>
    <lineage>
        <taxon>Bacteria</taxon>
        <taxon>Bacillati</taxon>
        <taxon>Bacillota</taxon>
        <taxon>Tissierellia</taxon>
        <taxon>Tissierellales</taxon>
        <taxon>Sporanaerobacteraceae</taxon>
        <taxon>Sporanaerobacter</taxon>
    </lineage>
</organism>
<dbReference type="Pfam" id="PF00395">
    <property type="entry name" value="SLH"/>
    <property type="match status" value="2"/>
</dbReference>
<evidence type="ECO:0000259" key="1">
    <source>
        <dbReference type="PROSITE" id="PS51272"/>
    </source>
</evidence>
<dbReference type="InterPro" id="IPR001119">
    <property type="entry name" value="SLH_dom"/>
</dbReference>